<accession>A0AAV0T8W1</accession>
<reference evidence="2 4" key="1">
    <citation type="submission" date="2021-11" db="EMBL/GenBank/DDBJ databases">
        <authorList>
            <person name="Islam A."/>
            <person name="Islam S."/>
            <person name="Flora M.S."/>
            <person name="Rahman M."/>
            <person name="Ziaur R.M."/>
            <person name="Epstein J.H."/>
            <person name="Hassan M."/>
            <person name="Klassen M."/>
            <person name="Woodard K."/>
            <person name="Webb A."/>
            <person name="Webby R.J."/>
            <person name="El Zowalaty M.E."/>
        </authorList>
    </citation>
    <scope>NUCLEOTIDE SEQUENCE [LARGE SCALE GENOMIC DNA]</scope>
    <source>
        <strain evidence="2">Pf1</strain>
    </source>
</reference>
<evidence type="ECO:0000313" key="2">
    <source>
        <dbReference type="EMBL" id="CAH0490455.1"/>
    </source>
</evidence>
<evidence type="ECO:0000313" key="4">
    <source>
        <dbReference type="Proteomes" id="UP001157938"/>
    </source>
</evidence>
<dbReference type="AlphaFoldDB" id="A0AAV0T8W1"/>
<feature type="region of interest" description="Disordered" evidence="1">
    <location>
        <begin position="1"/>
        <end position="218"/>
    </location>
</feature>
<reference evidence="3" key="2">
    <citation type="submission" date="2022-12" db="EMBL/GenBank/DDBJ databases">
        <authorList>
            <person name="Webb A."/>
        </authorList>
    </citation>
    <scope>NUCLEOTIDE SEQUENCE</scope>
    <source>
        <strain evidence="3">Pf2</strain>
    </source>
</reference>
<proteinExistence type="predicted"/>
<feature type="compositionally biased region" description="Low complexity" evidence="1">
    <location>
        <begin position="121"/>
        <end position="135"/>
    </location>
</feature>
<keyword evidence="4" id="KW-1185">Reference proteome</keyword>
<feature type="compositionally biased region" description="Low complexity" evidence="1">
    <location>
        <begin position="70"/>
        <end position="100"/>
    </location>
</feature>
<feature type="compositionally biased region" description="Basic and acidic residues" evidence="1">
    <location>
        <begin position="142"/>
        <end position="151"/>
    </location>
</feature>
<evidence type="ECO:0000313" key="3">
    <source>
        <dbReference type="EMBL" id="CAI5714442.1"/>
    </source>
</evidence>
<comment type="caution">
    <text evidence="3">The sequence shown here is derived from an EMBL/GenBank/DDBJ whole genome shotgun (WGS) entry which is preliminary data.</text>
</comment>
<dbReference type="EMBL" id="CAKLBC010001257">
    <property type="protein sequence ID" value="CAH0490455.1"/>
    <property type="molecule type" value="Genomic_DNA"/>
</dbReference>
<sequence length="218" mass="22930">MEALRGIIDKVGNKSNDDDKHSRSSPDASSAYRSSDASGEPDVGTKSYSRDKRGSHDDWDDRRKSVPDTSSSYSSRAGGDSGYSRGSSRGAASGLGSERSVTGNAGRIDKPNYSMTGGVGSSSNTTGSSSDNYSGMGRRHNTTKDSRHSAYDDNVDYSSNSSGTTGGHVQDDETGEMCRGRGTRGERGHTSHSVGEGMSSGKHNHGRYGSASNNNDYS</sequence>
<feature type="compositionally biased region" description="Basic and acidic residues" evidence="1">
    <location>
        <begin position="48"/>
        <end position="66"/>
    </location>
</feature>
<evidence type="ECO:0000256" key="1">
    <source>
        <dbReference type="SAM" id="MobiDB-lite"/>
    </source>
</evidence>
<feature type="compositionally biased region" description="Low complexity" evidence="1">
    <location>
        <begin position="25"/>
        <end position="38"/>
    </location>
</feature>
<organism evidence="3 5">
    <name type="scientific">Peronospora farinosa</name>
    <dbReference type="NCBI Taxonomy" id="134698"/>
    <lineage>
        <taxon>Eukaryota</taxon>
        <taxon>Sar</taxon>
        <taxon>Stramenopiles</taxon>
        <taxon>Oomycota</taxon>
        <taxon>Peronosporomycetes</taxon>
        <taxon>Peronosporales</taxon>
        <taxon>Peronosporaceae</taxon>
        <taxon>Peronospora</taxon>
    </lineage>
</organism>
<dbReference type="EMBL" id="CANTFK010000340">
    <property type="protein sequence ID" value="CAI5714442.1"/>
    <property type="molecule type" value="Genomic_DNA"/>
</dbReference>
<name>A0AAV0T8W1_9STRA</name>
<protein>
    <submittedName>
        <fullName evidence="3">Uncharacterized protein</fullName>
    </submittedName>
</protein>
<dbReference type="Proteomes" id="UP001157938">
    <property type="component" value="Unassembled WGS sequence"/>
</dbReference>
<feature type="compositionally biased region" description="Basic and acidic residues" evidence="1">
    <location>
        <begin position="176"/>
        <end position="189"/>
    </location>
</feature>
<feature type="compositionally biased region" description="Basic and acidic residues" evidence="1">
    <location>
        <begin position="7"/>
        <end position="24"/>
    </location>
</feature>
<gene>
    <name evidence="2" type="ORF">PFR001_LOCUS5781</name>
    <name evidence="3" type="ORF">PFR002_LOCUS2912</name>
</gene>
<dbReference type="Proteomes" id="UP001159659">
    <property type="component" value="Unassembled WGS sequence"/>
</dbReference>
<evidence type="ECO:0000313" key="5">
    <source>
        <dbReference type="Proteomes" id="UP001159659"/>
    </source>
</evidence>